<keyword evidence="2" id="KW-1185">Reference proteome</keyword>
<gene>
    <name evidence="1" type="ORF">BVC80_1831g152</name>
</gene>
<dbReference type="EMBL" id="MVGT01000435">
    <property type="protein sequence ID" value="OVA18602.1"/>
    <property type="molecule type" value="Genomic_DNA"/>
</dbReference>
<dbReference type="AlphaFoldDB" id="A0A200R799"/>
<dbReference type="InParanoid" id="A0A200R799"/>
<evidence type="ECO:0000313" key="1">
    <source>
        <dbReference type="EMBL" id="OVA18602.1"/>
    </source>
</evidence>
<reference evidence="1 2" key="1">
    <citation type="journal article" date="2017" name="Mol. Plant">
        <title>The Genome of Medicinal Plant Macleaya cordata Provides New Insights into Benzylisoquinoline Alkaloids Metabolism.</title>
        <authorList>
            <person name="Liu X."/>
            <person name="Liu Y."/>
            <person name="Huang P."/>
            <person name="Ma Y."/>
            <person name="Qing Z."/>
            <person name="Tang Q."/>
            <person name="Cao H."/>
            <person name="Cheng P."/>
            <person name="Zheng Y."/>
            <person name="Yuan Z."/>
            <person name="Zhou Y."/>
            <person name="Liu J."/>
            <person name="Tang Z."/>
            <person name="Zhuo Y."/>
            <person name="Zhang Y."/>
            <person name="Yu L."/>
            <person name="Huang J."/>
            <person name="Yang P."/>
            <person name="Peng Q."/>
            <person name="Zhang J."/>
            <person name="Jiang W."/>
            <person name="Zhang Z."/>
            <person name="Lin K."/>
            <person name="Ro D.K."/>
            <person name="Chen X."/>
            <person name="Xiong X."/>
            <person name="Shang Y."/>
            <person name="Huang S."/>
            <person name="Zeng J."/>
        </authorList>
    </citation>
    <scope>NUCLEOTIDE SEQUENCE [LARGE SCALE GENOMIC DNA]</scope>
    <source>
        <strain evidence="2">cv. BLH2017</strain>
        <tissue evidence="1">Root</tissue>
    </source>
</reference>
<dbReference type="Proteomes" id="UP000195402">
    <property type="component" value="Unassembled WGS sequence"/>
</dbReference>
<proteinExistence type="predicted"/>
<organism evidence="1 2">
    <name type="scientific">Macleaya cordata</name>
    <name type="common">Five-seeded plume-poppy</name>
    <name type="synonym">Bocconia cordata</name>
    <dbReference type="NCBI Taxonomy" id="56857"/>
    <lineage>
        <taxon>Eukaryota</taxon>
        <taxon>Viridiplantae</taxon>
        <taxon>Streptophyta</taxon>
        <taxon>Embryophyta</taxon>
        <taxon>Tracheophyta</taxon>
        <taxon>Spermatophyta</taxon>
        <taxon>Magnoliopsida</taxon>
        <taxon>Ranunculales</taxon>
        <taxon>Papaveraceae</taxon>
        <taxon>Papaveroideae</taxon>
        <taxon>Macleaya</taxon>
    </lineage>
</organism>
<name>A0A200R799_MACCD</name>
<accession>A0A200R799</accession>
<comment type="caution">
    <text evidence="1">The sequence shown here is derived from an EMBL/GenBank/DDBJ whole genome shotgun (WGS) entry which is preliminary data.</text>
</comment>
<dbReference type="PANTHER" id="PTHR35324">
    <property type="entry name" value="BNAA08G03750D PROTEIN"/>
    <property type="match status" value="1"/>
</dbReference>
<protein>
    <submittedName>
        <fullName evidence="1">Uncharacterized protein</fullName>
    </submittedName>
</protein>
<dbReference type="PANTHER" id="PTHR35324:SF4">
    <property type="entry name" value="EXPRESSED PROTEIN"/>
    <property type="match status" value="1"/>
</dbReference>
<sequence length="100" mass="11681">MESIADAADEKLKNNNYYSEVREEPDEVLKSSTSRLYLMKPTETLDKDVILRRIRHIRRVNKVRDAVQTLLRSPPFSGYYNDEVSVMEKQWLAMDAFSAP</sequence>
<evidence type="ECO:0000313" key="2">
    <source>
        <dbReference type="Proteomes" id="UP000195402"/>
    </source>
</evidence>